<dbReference type="SUPFAM" id="SSF52096">
    <property type="entry name" value="ClpP/crotonase"/>
    <property type="match status" value="1"/>
</dbReference>
<dbReference type="InterPro" id="IPR047272">
    <property type="entry name" value="S49_SppA_C"/>
</dbReference>
<dbReference type="GO" id="GO:0006508">
    <property type="term" value="P:proteolysis"/>
    <property type="evidence" value="ECO:0007669"/>
    <property type="project" value="UniProtKB-KW"/>
</dbReference>
<dbReference type="InterPro" id="IPR029045">
    <property type="entry name" value="ClpP/crotonase-like_dom_sf"/>
</dbReference>
<accession>Q216U7</accession>
<dbReference type="RefSeq" id="WP_011472490.1">
    <property type="nucleotide sequence ID" value="NC_007925.1"/>
</dbReference>
<keyword evidence="2" id="KW-0645">Protease</keyword>
<evidence type="ECO:0000313" key="6">
    <source>
        <dbReference type="EMBL" id="ABD87589.1"/>
    </source>
</evidence>
<reference evidence="6" key="1">
    <citation type="submission" date="2006-03" db="EMBL/GenBank/DDBJ databases">
        <title>Complete sequence of Rhodopseudomonas palustris BisB18.</title>
        <authorList>
            <consortium name="US DOE Joint Genome Institute"/>
            <person name="Copeland A."/>
            <person name="Lucas S."/>
            <person name="Lapidus A."/>
            <person name="Barry K."/>
            <person name="Detter J.C."/>
            <person name="Glavina del Rio T."/>
            <person name="Hammon N."/>
            <person name="Israni S."/>
            <person name="Dalin E."/>
            <person name="Tice H."/>
            <person name="Pitluck S."/>
            <person name="Chain P."/>
            <person name="Malfatti S."/>
            <person name="Shin M."/>
            <person name="Vergez L."/>
            <person name="Schmutz J."/>
            <person name="Larimer F."/>
            <person name="Land M."/>
            <person name="Hauser L."/>
            <person name="Pelletier D.A."/>
            <person name="Kyrpides N."/>
            <person name="Anderson I."/>
            <person name="Oda Y."/>
            <person name="Harwood C.S."/>
            <person name="Richardson P."/>
        </authorList>
    </citation>
    <scope>NUCLEOTIDE SEQUENCE [LARGE SCALE GENOMIC DNA]</scope>
    <source>
        <strain evidence="6">BisB18</strain>
    </source>
</reference>
<dbReference type="PANTHER" id="PTHR42987:SF6">
    <property type="entry name" value="PROTEINASE IV"/>
    <property type="match status" value="1"/>
</dbReference>
<dbReference type="eggNOG" id="COG0616">
    <property type="taxonomic scope" value="Bacteria"/>
</dbReference>
<keyword evidence="4" id="KW-0720">Serine protease</keyword>
<comment type="similarity">
    <text evidence="1">Belongs to the peptidase S49 family.</text>
</comment>
<dbReference type="Pfam" id="PF01343">
    <property type="entry name" value="Peptidase_S49"/>
    <property type="match status" value="1"/>
</dbReference>
<dbReference type="PANTHER" id="PTHR42987">
    <property type="entry name" value="PEPTIDASE S49"/>
    <property type="match status" value="1"/>
</dbReference>
<sequence length="262" mass="28079">MMLRRQRPAAGPQQKPVAVLRLRGEIAVSSAMIQDLLNVLPQLTPQEHAALIITLETAGGTLTCAENIMGWVDHLYRRLSCPVIAVIEERCLSAGLAIAACCDHVIAQPSAMIGAFGVMMTWPGENRLRAQLGLLATVYKTTALKDFGSPHRAPTAEDDAAIHSVLQDIHGQFAELIRDRRGIGGGEIDEIFDGRLITGRRALEIGLVDQLGGFETALQWLNANGVSVGEPPHMLIFLGNASPSGQSSGGVLELLRTLVHTS</sequence>
<evidence type="ECO:0000256" key="1">
    <source>
        <dbReference type="ARBA" id="ARBA00008683"/>
    </source>
</evidence>
<dbReference type="STRING" id="316056.RPC_2034"/>
<dbReference type="Gene3D" id="6.20.330.10">
    <property type="match status" value="1"/>
</dbReference>
<evidence type="ECO:0000256" key="4">
    <source>
        <dbReference type="ARBA" id="ARBA00022825"/>
    </source>
</evidence>
<dbReference type="GO" id="GO:0008236">
    <property type="term" value="F:serine-type peptidase activity"/>
    <property type="evidence" value="ECO:0007669"/>
    <property type="project" value="UniProtKB-KW"/>
</dbReference>
<dbReference type="EMBL" id="CP000301">
    <property type="protein sequence ID" value="ABD87589.1"/>
    <property type="molecule type" value="Genomic_DNA"/>
</dbReference>
<keyword evidence="3" id="KW-0378">Hydrolase</keyword>
<dbReference type="HOGENOM" id="CLU_1061201_0_0_5"/>
<evidence type="ECO:0000256" key="3">
    <source>
        <dbReference type="ARBA" id="ARBA00022801"/>
    </source>
</evidence>
<dbReference type="Gene3D" id="3.90.226.10">
    <property type="entry name" value="2-enoyl-CoA Hydratase, Chain A, domain 1"/>
    <property type="match status" value="1"/>
</dbReference>
<evidence type="ECO:0000259" key="5">
    <source>
        <dbReference type="Pfam" id="PF01343"/>
    </source>
</evidence>
<dbReference type="AlphaFoldDB" id="Q216U7"/>
<proteinExistence type="inferred from homology"/>
<dbReference type="InterPro" id="IPR002142">
    <property type="entry name" value="Peptidase_S49"/>
</dbReference>
<gene>
    <name evidence="6" type="ordered locus">RPC_2034</name>
</gene>
<dbReference type="CDD" id="cd07023">
    <property type="entry name" value="S49_Sppa_N_C"/>
    <property type="match status" value="1"/>
</dbReference>
<organism evidence="6">
    <name type="scientific">Rhodopseudomonas palustris (strain BisB18)</name>
    <dbReference type="NCBI Taxonomy" id="316056"/>
    <lineage>
        <taxon>Bacteria</taxon>
        <taxon>Pseudomonadati</taxon>
        <taxon>Pseudomonadota</taxon>
        <taxon>Alphaproteobacteria</taxon>
        <taxon>Hyphomicrobiales</taxon>
        <taxon>Nitrobacteraceae</taxon>
        <taxon>Rhodopseudomonas</taxon>
    </lineage>
</organism>
<dbReference type="OrthoDB" id="266140at2"/>
<protein>
    <submittedName>
        <fullName evidence="6">Peptidase S49</fullName>
    </submittedName>
</protein>
<name>Q216U7_RHOPB</name>
<dbReference type="KEGG" id="rpc:RPC_2034"/>
<feature type="domain" description="Peptidase S49" evidence="5">
    <location>
        <begin position="81"/>
        <end position="223"/>
    </location>
</feature>
<evidence type="ECO:0000256" key="2">
    <source>
        <dbReference type="ARBA" id="ARBA00022670"/>
    </source>
</evidence>